<sequence>MTFSEFQDSLQNDQPPAGLSDALRALWYAGKDDWDRSHDVAQDIHTPDGSWIHAYLHRWEGDDWNANYWYRRAGRTMPKTSLKEEWKQITETILSI</sequence>
<reference evidence="1 2" key="1">
    <citation type="submission" date="2017-10" db="EMBL/GenBank/DDBJ databases">
        <title>The draft genome sequence of Lewinella nigricans NBRC 102662.</title>
        <authorList>
            <person name="Wang K."/>
        </authorList>
    </citation>
    <scope>NUCLEOTIDE SEQUENCE [LARGE SCALE GENOMIC DNA]</scope>
    <source>
        <strain evidence="1 2">NBRC 102662</strain>
    </source>
</reference>
<evidence type="ECO:0000313" key="1">
    <source>
        <dbReference type="EMBL" id="PHN06404.1"/>
    </source>
</evidence>
<dbReference type="RefSeq" id="WP_099150387.1">
    <property type="nucleotide sequence ID" value="NZ_PDUD01000018.1"/>
</dbReference>
<dbReference type="AlphaFoldDB" id="A0A2D0ND16"/>
<proteinExistence type="predicted"/>
<comment type="caution">
    <text evidence="1">The sequence shown here is derived from an EMBL/GenBank/DDBJ whole genome shotgun (WGS) entry which is preliminary data.</text>
</comment>
<accession>A0A2D0ND16</accession>
<evidence type="ECO:0000313" key="2">
    <source>
        <dbReference type="Proteomes" id="UP000223913"/>
    </source>
</evidence>
<dbReference type="EMBL" id="PDUD01000018">
    <property type="protein sequence ID" value="PHN06404.1"/>
    <property type="molecule type" value="Genomic_DNA"/>
</dbReference>
<name>A0A2D0ND16_FLAN2</name>
<dbReference type="Proteomes" id="UP000223913">
    <property type="component" value="Unassembled WGS sequence"/>
</dbReference>
<keyword evidence="2" id="KW-1185">Reference proteome</keyword>
<organism evidence="1 2">
    <name type="scientific">Flavilitoribacter nigricans (strain ATCC 23147 / DSM 23189 / NBRC 102662 / NCIMB 1420 / SS-2)</name>
    <name type="common">Lewinella nigricans</name>
    <dbReference type="NCBI Taxonomy" id="1122177"/>
    <lineage>
        <taxon>Bacteria</taxon>
        <taxon>Pseudomonadati</taxon>
        <taxon>Bacteroidota</taxon>
        <taxon>Saprospiria</taxon>
        <taxon>Saprospirales</taxon>
        <taxon>Lewinellaceae</taxon>
        <taxon>Flavilitoribacter</taxon>
    </lineage>
</organism>
<protein>
    <submittedName>
        <fullName evidence="1">Uncharacterized protein</fullName>
    </submittedName>
</protein>
<gene>
    <name evidence="1" type="ORF">CRP01_12610</name>
</gene>
<dbReference type="OrthoDB" id="370799at2"/>